<dbReference type="GO" id="GO:0005524">
    <property type="term" value="F:ATP binding"/>
    <property type="evidence" value="ECO:0007669"/>
    <property type="project" value="UniProtKB-KW"/>
</dbReference>
<evidence type="ECO:0000313" key="14">
    <source>
        <dbReference type="EMBL" id="MBC9812734.1"/>
    </source>
</evidence>
<evidence type="ECO:0000256" key="9">
    <source>
        <dbReference type="ARBA" id="ARBA00022845"/>
    </source>
</evidence>
<dbReference type="FunFam" id="3.40.50.300:FF:000183">
    <property type="entry name" value="ABC transporter ATP-binding protein yjjK"/>
    <property type="match status" value="1"/>
</dbReference>
<dbReference type="GO" id="GO:0019843">
    <property type="term" value="F:rRNA binding"/>
    <property type="evidence" value="ECO:0007669"/>
    <property type="project" value="UniProtKB-KW"/>
</dbReference>
<evidence type="ECO:0000256" key="3">
    <source>
        <dbReference type="ARBA" id="ARBA00022555"/>
    </source>
</evidence>
<dbReference type="CDD" id="cd03221">
    <property type="entry name" value="ABCF_EF-3"/>
    <property type="match status" value="2"/>
</dbReference>
<keyword evidence="12" id="KW-0175">Coiled coil</keyword>
<keyword evidence="11" id="KW-0648">Protein biosynthesis</keyword>
<evidence type="ECO:0000256" key="10">
    <source>
        <dbReference type="ARBA" id="ARBA00022884"/>
    </source>
</evidence>
<dbReference type="InterPro" id="IPR051309">
    <property type="entry name" value="ABCF_ATPase"/>
</dbReference>
<comment type="similarity">
    <text evidence="1">Belongs to the ABC transporter superfamily. ABCF family. Translational throttle EttA subfamily.</text>
</comment>
<reference evidence="14" key="1">
    <citation type="submission" date="2020-09" db="EMBL/GenBank/DDBJ databases">
        <title>Taishania pollutisoli gen. nov., sp. nov., Isolated from Tetrabromobisphenol A-Contaminated Soil.</title>
        <authorList>
            <person name="Chen Q."/>
        </authorList>
    </citation>
    <scope>NUCLEOTIDE SEQUENCE</scope>
    <source>
        <strain evidence="14">CZZ-1</strain>
    </source>
</reference>
<evidence type="ECO:0000256" key="2">
    <source>
        <dbReference type="ARBA" id="ARBA00022490"/>
    </source>
</evidence>
<dbReference type="Gene3D" id="3.40.50.300">
    <property type="entry name" value="P-loop containing nucleotide triphosphate hydrolases"/>
    <property type="match status" value="2"/>
</dbReference>
<keyword evidence="8 14" id="KW-0067">ATP-binding</keyword>
<organism evidence="14 15">
    <name type="scientific">Taishania pollutisoli</name>
    <dbReference type="NCBI Taxonomy" id="2766479"/>
    <lineage>
        <taxon>Bacteria</taxon>
        <taxon>Pseudomonadati</taxon>
        <taxon>Bacteroidota</taxon>
        <taxon>Flavobacteriia</taxon>
        <taxon>Flavobacteriales</taxon>
        <taxon>Crocinitomicaceae</taxon>
        <taxon>Taishania</taxon>
    </lineage>
</organism>
<keyword evidence="6" id="KW-0547">Nucleotide-binding</keyword>
<dbReference type="AlphaFoldDB" id="A0A8J6PJD9"/>
<dbReference type="InterPro" id="IPR003439">
    <property type="entry name" value="ABC_transporter-like_ATP-bd"/>
</dbReference>
<comment type="caution">
    <text evidence="14">The sequence shown here is derived from an EMBL/GenBank/DDBJ whole genome shotgun (WGS) entry which is preliminary data.</text>
</comment>
<dbReference type="FunFam" id="3.40.50.300:FF:000011">
    <property type="entry name" value="Putative ABC transporter ATP-binding component"/>
    <property type="match status" value="1"/>
</dbReference>
<evidence type="ECO:0000256" key="7">
    <source>
        <dbReference type="ARBA" id="ARBA00022801"/>
    </source>
</evidence>
<accession>A0A8J6PJD9</accession>
<keyword evidence="15" id="KW-1185">Reference proteome</keyword>
<dbReference type="InterPro" id="IPR017871">
    <property type="entry name" value="ABC_transporter-like_CS"/>
</dbReference>
<dbReference type="GO" id="GO:0006412">
    <property type="term" value="P:translation"/>
    <property type="evidence" value="ECO:0007669"/>
    <property type="project" value="UniProtKB-KW"/>
</dbReference>
<dbReference type="InterPro" id="IPR037118">
    <property type="entry name" value="Val-tRNA_synth_C_sf"/>
</dbReference>
<dbReference type="Pfam" id="PF12848">
    <property type="entry name" value="ABC_tran_Xtn"/>
    <property type="match status" value="1"/>
</dbReference>
<dbReference type="InterPro" id="IPR027417">
    <property type="entry name" value="P-loop_NTPase"/>
</dbReference>
<proteinExistence type="inferred from homology"/>
<evidence type="ECO:0000256" key="11">
    <source>
        <dbReference type="ARBA" id="ARBA00022917"/>
    </source>
</evidence>
<evidence type="ECO:0000256" key="6">
    <source>
        <dbReference type="ARBA" id="ARBA00022741"/>
    </source>
</evidence>
<evidence type="ECO:0000259" key="13">
    <source>
        <dbReference type="PROSITE" id="PS50893"/>
    </source>
</evidence>
<evidence type="ECO:0000256" key="4">
    <source>
        <dbReference type="ARBA" id="ARBA00022730"/>
    </source>
</evidence>
<keyword evidence="7" id="KW-0378">Hydrolase</keyword>
<dbReference type="EMBL" id="JACVEL010000005">
    <property type="protein sequence ID" value="MBC9812734.1"/>
    <property type="molecule type" value="Genomic_DNA"/>
</dbReference>
<dbReference type="RefSeq" id="WP_163491506.1">
    <property type="nucleotide sequence ID" value="NZ_JACVEL010000005.1"/>
</dbReference>
<keyword evidence="9" id="KW-0810">Translation regulation</keyword>
<evidence type="ECO:0000256" key="5">
    <source>
        <dbReference type="ARBA" id="ARBA00022737"/>
    </source>
</evidence>
<evidence type="ECO:0000313" key="15">
    <source>
        <dbReference type="Proteomes" id="UP000652681"/>
    </source>
</evidence>
<dbReference type="GO" id="GO:0000049">
    <property type="term" value="F:tRNA binding"/>
    <property type="evidence" value="ECO:0007669"/>
    <property type="project" value="UniProtKB-KW"/>
</dbReference>
<dbReference type="SMART" id="SM00382">
    <property type="entry name" value="AAA"/>
    <property type="match status" value="2"/>
</dbReference>
<feature type="coiled-coil region" evidence="12">
    <location>
        <begin position="519"/>
        <end position="592"/>
    </location>
</feature>
<evidence type="ECO:0000256" key="8">
    <source>
        <dbReference type="ARBA" id="ARBA00022840"/>
    </source>
</evidence>
<dbReference type="InterPro" id="IPR003593">
    <property type="entry name" value="AAA+_ATPase"/>
</dbReference>
<dbReference type="PROSITE" id="PS50893">
    <property type="entry name" value="ABC_TRANSPORTER_2"/>
    <property type="match status" value="2"/>
</dbReference>
<keyword evidence="10" id="KW-0694">RNA-binding</keyword>
<protein>
    <submittedName>
        <fullName evidence="14">ABC-F family ATP-binding cassette domain-containing protein</fullName>
    </submittedName>
</protein>
<dbReference type="PROSITE" id="PS00211">
    <property type="entry name" value="ABC_TRANSPORTER_1"/>
    <property type="match status" value="1"/>
</dbReference>
<dbReference type="Pfam" id="PF00005">
    <property type="entry name" value="ABC_tran"/>
    <property type="match status" value="2"/>
</dbReference>
<gene>
    <name evidence="14" type="ORF">H9Y05_09650</name>
</gene>
<evidence type="ECO:0000256" key="12">
    <source>
        <dbReference type="SAM" id="Coils"/>
    </source>
</evidence>
<sequence>MNFLSVENITKSFGDRVIFQDITFGIDQGQKVAIVAKNGAGKTTLLRCLTGLDTLDEGRVVFRNDLRMVFMEQSEDLNPEHTILEEVFSHDLPELRAIKAYNKATSVNDEEAVQKAFEQISELNAWDVEVRVSQILSVLKLDHTDMQIQNLSGGQKKRVALAKVLIAEPDFLILDEPTNHLDLDMIEWLEDYLSKSKSTILMVTHDRYFLEVVCDTILELDNKTLYRYKGNFSYFLEKKAEREEQFESTVEKAKNQFRKELEWMRRQPKARGTKQKARIEAFHDTKKVAHQRLDKDELDIPVKMERLGTKILELHRLGKAFGEKKILNDFTYIFKRQERVGIVGNNGTGKSTFLNMILEKEPVDKGKIVVGETVVFGYYNQEQLVVEDDKKVIDVIRDVAEFIPLEKGRQLSAAHFLEKFLFPRDMHYNFVHKLSGGEKRRLKLMTVLMKNPNFLILDEPTNDLDIFVMAVLEEYLRSFEGCLIVVSHDRYFMDKMVDHLFVFEGKGEVKDIIGNYSEYRKQQKQVASAERQEEKKLAEETVVEAVEPAELKEKKKLSYKEQKEYESLEGEIEQLEAKKEELTVILSAADSSNEAIMKAGEELAKVVAELDDKTNRWLELSEFV</sequence>
<dbReference type="GO" id="GO:0016887">
    <property type="term" value="F:ATP hydrolysis activity"/>
    <property type="evidence" value="ECO:0007669"/>
    <property type="project" value="InterPro"/>
</dbReference>
<name>A0A8J6PJD9_9FLAO</name>
<evidence type="ECO:0000256" key="1">
    <source>
        <dbReference type="ARBA" id="ARBA00005868"/>
    </source>
</evidence>
<feature type="domain" description="ABC transporter" evidence="13">
    <location>
        <begin position="312"/>
        <end position="530"/>
    </location>
</feature>
<dbReference type="SUPFAM" id="SSF52540">
    <property type="entry name" value="P-loop containing nucleoside triphosphate hydrolases"/>
    <property type="match status" value="2"/>
</dbReference>
<dbReference type="Gene3D" id="1.10.287.380">
    <property type="entry name" value="Valyl-tRNA synthetase, C-terminal domain"/>
    <property type="match status" value="1"/>
</dbReference>
<dbReference type="GO" id="GO:0003677">
    <property type="term" value="F:DNA binding"/>
    <property type="evidence" value="ECO:0007669"/>
    <property type="project" value="InterPro"/>
</dbReference>
<keyword evidence="4" id="KW-0699">rRNA-binding</keyword>
<dbReference type="PANTHER" id="PTHR42855:SF1">
    <property type="entry name" value="ABC TRANSPORTER DOMAIN-CONTAINING PROTEIN"/>
    <property type="match status" value="1"/>
</dbReference>
<dbReference type="GO" id="GO:0006417">
    <property type="term" value="P:regulation of translation"/>
    <property type="evidence" value="ECO:0007669"/>
    <property type="project" value="UniProtKB-KW"/>
</dbReference>
<keyword evidence="3" id="KW-0820">tRNA-binding</keyword>
<keyword evidence="5" id="KW-0677">Repeat</keyword>
<dbReference type="PANTHER" id="PTHR42855">
    <property type="entry name" value="ABC TRANSPORTER ATP-BINDING SUBUNIT"/>
    <property type="match status" value="1"/>
</dbReference>
<dbReference type="InterPro" id="IPR032524">
    <property type="entry name" value="ABC_tran_C"/>
</dbReference>
<feature type="domain" description="ABC transporter" evidence="13">
    <location>
        <begin position="4"/>
        <end position="247"/>
    </location>
</feature>
<dbReference type="InterPro" id="IPR032781">
    <property type="entry name" value="ABC_tran_Xtn"/>
</dbReference>
<dbReference type="Proteomes" id="UP000652681">
    <property type="component" value="Unassembled WGS sequence"/>
</dbReference>
<dbReference type="Pfam" id="PF16326">
    <property type="entry name" value="ABC_tran_CTD"/>
    <property type="match status" value="1"/>
</dbReference>
<keyword evidence="2" id="KW-0963">Cytoplasm</keyword>